<keyword evidence="2" id="KW-0479">Metal-binding</keyword>
<dbReference type="PANTHER" id="PTHR33337">
    <property type="entry name" value="GFA DOMAIN-CONTAINING PROTEIN"/>
    <property type="match status" value="1"/>
</dbReference>
<keyword evidence="4" id="KW-0456">Lyase</keyword>
<dbReference type="Pfam" id="PF04828">
    <property type="entry name" value="GFA"/>
    <property type="match status" value="1"/>
</dbReference>
<dbReference type="PANTHER" id="PTHR33337:SF40">
    <property type="entry name" value="CENP-V_GFA DOMAIN-CONTAINING PROTEIN-RELATED"/>
    <property type="match status" value="1"/>
</dbReference>
<accession>A0A844B304</accession>
<keyword evidence="7" id="KW-1185">Reference proteome</keyword>
<evidence type="ECO:0000256" key="2">
    <source>
        <dbReference type="ARBA" id="ARBA00022723"/>
    </source>
</evidence>
<keyword evidence="3" id="KW-0862">Zinc</keyword>
<dbReference type="RefSeq" id="WP_153583436.1">
    <property type="nucleotide sequence ID" value="NZ_WJBU01000002.1"/>
</dbReference>
<comment type="similarity">
    <text evidence="1">Belongs to the Gfa family.</text>
</comment>
<protein>
    <submittedName>
        <fullName evidence="6">GFA family protein</fullName>
    </submittedName>
</protein>
<feature type="domain" description="CENP-V/GFA" evidence="5">
    <location>
        <begin position="2"/>
        <end position="119"/>
    </location>
</feature>
<evidence type="ECO:0000313" key="7">
    <source>
        <dbReference type="Proteomes" id="UP000487350"/>
    </source>
</evidence>
<dbReference type="GO" id="GO:0016846">
    <property type="term" value="F:carbon-sulfur lyase activity"/>
    <property type="evidence" value="ECO:0007669"/>
    <property type="project" value="InterPro"/>
</dbReference>
<evidence type="ECO:0000256" key="3">
    <source>
        <dbReference type="ARBA" id="ARBA00022833"/>
    </source>
</evidence>
<reference evidence="6 7" key="1">
    <citation type="submission" date="2019-11" db="EMBL/GenBank/DDBJ databases">
        <title>Caenimonas koreensis gen. nov., sp. nov., isolated from activated sludge.</title>
        <authorList>
            <person name="Seung H.R."/>
        </authorList>
    </citation>
    <scope>NUCLEOTIDE SEQUENCE [LARGE SCALE GENOMIC DNA]</scope>
    <source>
        <strain evidence="6 7">EMB320</strain>
    </source>
</reference>
<organism evidence="6 7">
    <name type="scientific">Caenimonas koreensis DSM 17982</name>
    <dbReference type="NCBI Taxonomy" id="1121255"/>
    <lineage>
        <taxon>Bacteria</taxon>
        <taxon>Pseudomonadati</taxon>
        <taxon>Pseudomonadota</taxon>
        <taxon>Betaproteobacteria</taxon>
        <taxon>Burkholderiales</taxon>
        <taxon>Comamonadaceae</taxon>
        <taxon>Caenimonas</taxon>
    </lineage>
</organism>
<dbReference type="GO" id="GO:0046872">
    <property type="term" value="F:metal ion binding"/>
    <property type="evidence" value="ECO:0007669"/>
    <property type="project" value="UniProtKB-KW"/>
</dbReference>
<dbReference type="EMBL" id="WJBU01000002">
    <property type="protein sequence ID" value="MRD46079.1"/>
    <property type="molecule type" value="Genomic_DNA"/>
</dbReference>
<dbReference type="AlphaFoldDB" id="A0A844B304"/>
<comment type="caution">
    <text evidence="6">The sequence shown here is derived from an EMBL/GenBank/DDBJ whole genome shotgun (WGS) entry which is preliminary data.</text>
</comment>
<evidence type="ECO:0000313" key="6">
    <source>
        <dbReference type="EMBL" id="MRD46079.1"/>
    </source>
</evidence>
<evidence type="ECO:0000256" key="4">
    <source>
        <dbReference type="ARBA" id="ARBA00023239"/>
    </source>
</evidence>
<evidence type="ECO:0000259" key="5">
    <source>
        <dbReference type="PROSITE" id="PS51891"/>
    </source>
</evidence>
<dbReference type="PROSITE" id="PS51891">
    <property type="entry name" value="CENP_V_GFA"/>
    <property type="match status" value="1"/>
</dbReference>
<gene>
    <name evidence="6" type="ORF">GHT07_02225</name>
</gene>
<dbReference type="SUPFAM" id="SSF51316">
    <property type="entry name" value="Mss4-like"/>
    <property type="match status" value="1"/>
</dbReference>
<dbReference type="Proteomes" id="UP000487350">
    <property type="component" value="Unassembled WGS sequence"/>
</dbReference>
<sequence>MAHGSCLCGAVHFSAELPTKWVAHCHCNYCRRAHGAPFVTWAGFLDHQFAIDADSEQPAWYESSPGAKRGFCSRCGSPMFFQSTRWPGEMHVARALFADPLDKEPSAHVFYESHVEWLDIKDDLPKKVSTAPPP</sequence>
<dbReference type="OrthoDB" id="327703at2"/>
<dbReference type="InterPro" id="IPR011057">
    <property type="entry name" value="Mss4-like_sf"/>
</dbReference>
<name>A0A844B304_9BURK</name>
<dbReference type="Gene3D" id="3.90.1590.10">
    <property type="entry name" value="glutathione-dependent formaldehyde- activating enzyme (gfa)"/>
    <property type="match status" value="1"/>
</dbReference>
<proteinExistence type="inferred from homology"/>
<dbReference type="InterPro" id="IPR006913">
    <property type="entry name" value="CENP-V/GFA"/>
</dbReference>
<evidence type="ECO:0000256" key="1">
    <source>
        <dbReference type="ARBA" id="ARBA00005495"/>
    </source>
</evidence>